<reference evidence="1" key="1">
    <citation type="submission" date="2018-02" db="EMBL/GenBank/DDBJ databases">
        <title>Rhizophora mucronata_Transcriptome.</title>
        <authorList>
            <person name="Meera S.P."/>
            <person name="Sreeshan A."/>
            <person name="Augustine A."/>
        </authorList>
    </citation>
    <scope>NUCLEOTIDE SEQUENCE</scope>
    <source>
        <tissue evidence="1">Leaf</tissue>
    </source>
</reference>
<name>A0A2P2LL65_RHIMU</name>
<proteinExistence type="predicted"/>
<dbReference type="AlphaFoldDB" id="A0A2P2LL65"/>
<sequence>MVRGKTSHFSTSTHFFGTFYKCIFENRKSIQKLTFS</sequence>
<protein>
    <submittedName>
        <fullName evidence="1">Uncharacterized protein MANES_07G142600</fullName>
    </submittedName>
</protein>
<accession>A0A2P2LL65</accession>
<organism evidence="1">
    <name type="scientific">Rhizophora mucronata</name>
    <name type="common">Asiatic mangrove</name>
    <dbReference type="NCBI Taxonomy" id="61149"/>
    <lineage>
        <taxon>Eukaryota</taxon>
        <taxon>Viridiplantae</taxon>
        <taxon>Streptophyta</taxon>
        <taxon>Embryophyta</taxon>
        <taxon>Tracheophyta</taxon>
        <taxon>Spermatophyta</taxon>
        <taxon>Magnoliopsida</taxon>
        <taxon>eudicotyledons</taxon>
        <taxon>Gunneridae</taxon>
        <taxon>Pentapetalae</taxon>
        <taxon>rosids</taxon>
        <taxon>fabids</taxon>
        <taxon>Malpighiales</taxon>
        <taxon>Rhizophoraceae</taxon>
        <taxon>Rhizophora</taxon>
    </lineage>
</organism>
<evidence type="ECO:0000313" key="1">
    <source>
        <dbReference type="EMBL" id="MBX18710.1"/>
    </source>
</evidence>
<dbReference type="EMBL" id="GGEC01038226">
    <property type="protein sequence ID" value="MBX18710.1"/>
    <property type="molecule type" value="Transcribed_RNA"/>
</dbReference>